<dbReference type="EMBL" id="DYXG01000090">
    <property type="protein sequence ID" value="HJE97696.1"/>
    <property type="molecule type" value="Genomic_DNA"/>
</dbReference>
<dbReference type="Gene3D" id="3.40.50.300">
    <property type="entry name" value="P-loop containing nucleotide triphosphate hydrolases"/>
    <property type="match status" value="1"/>
</dbReference>
<dbReference type="PANTHER" id="PTHR32182">
    <property type="entry name" value="DNA REPLICATION AND REPAIR PROTEIN RECF"/>
    <property type="match status" value="1"/>
</dbReference>
<evidence type="ECO:0000313" key="2">
    <source>
        <dbReference type="EMBL" id="HJE97696.1"/>
    </source>
</evidence>
<dbReference type="GO" id="GO:0006302">
    <property type="term" value="P:double-strand break repair"/>
    <property type="evidence" value="ECO:0007669"/>
    <property type="project" value="TreeGrafter"/>
</dbReference>
<reference evidence="2" key="2">
    <citation type="submission" date="2021-09" db="EMBL/GenBank/DDBJ databases">
        <authorList>
            <person name="Gilroy R."/>
        </authorList>
    </citation>
    <scope>NUCLEOTIDE SEQUENCE</scope>
    <source>
        <strain evidence="2">CHK174-6876</strain>
    </source>
</reference>
<dbReference type="GO" id="GO:0005524">
    <property type="term" value="F:ATP binding"/>
    <property type="evidence" value="ECO:0007669"/>
    <property type="project" value="InterPro"/>
</dbReference>
<dbReference type="AlphaFoldDB" id="A0A921F998"/>
<dbReference type="NCBIfam" id="NF041760">
    <property type="entry name" value="PtuA"/>
    <property type="match status" value="1"/>
</dbReference>
<feature type="domain" description="ATPase AAA-type core" evidence="1">
    <location>
        <begin position="89"/>
        <end position="434"/>
    </location>
</feature>
<dbReference type="PANTHER" id="PTHR32182:SF23">
    <property type="entry name" value="ATP BINDING PROTEIN"/>
    <property type="match status" value="1"/>
</dbReference>
<dbReference type="SUPFAM" id="SSF52540">
    <property type="entry name" value="P-loop containing nucleoside triphosphate hydrolases"/>
    <property type="match status" value="1"/>
</dbReference>
<protein>
    <submittedName>
        <fullName evidence="2">AAA family ATPase</fullName>
    </submittedName>
</protein>
<dbReference type="GO" id="GO:0016887">
    <property type="term" value="F:ATP hydrolysis activity"/>
    <property type="evidence" value="ECO:0007669"/>
    <property type="project" value="InterPro"/>
</dbReference>
<dbReference type="Pfam" id="PF13304">
    <property type="entry name" value="AAA_21"/>
    <property type="match status" value="1"/>
</dbReference>
<evidence type="ECO:0000259" key="1">
    <source>
        <dbReference type="Pfam" id="PF13304"/>
    </source>
</evidence>
<reference evidence="2" key="1">
    <citation type="journal article" date="2021" name="PeerJ">
        <title>Extensive microbial diversity within the chicken gut microbiome revealed by metagenomics and culture.</title>
        <authorList>
            <person name="Gilroy R."/>
            <person name="Ravi A."/>
            <person name="Getino M."/>
            <person name="Pursley I."/>
            <person name="Horton D.L."/>
            <person name="Alikhan N.F."/>
            <person name="Baker D."/>
            <person name="Gharbi K."/>
            <person name="Hall N."/>
            <person name="Watson M."/>
            <person name="Adriaenssens E.M."/>
            <person name="Foster-Nyarko E."/>
            <person name="Jarju S."/>
            <person name="Secka A."/>
            <person name="Antonio M."/>
            <person name="Oren A."/>
            <person name="Chaudhuri R.R."/>
            <person name="La Ragione R."/>
            <person name="Hildebrand F."/>
            <person name="Pallen M.J."/>
        </authorList>
    </citation>
    <scope>NUCLEOTIDE SEQUENCE</scope>
    <source>
        <strain evidence="2">CHK174-6876</strain>
    </source>
</reference>
<sequence length="551" mass="63085">MTKQLERKAKGGSLLSAFELYQQEKNNNLHDLNNKSDQWFELCWNYLQQPAHDGNLDIYHPENQFCLRSMSFTDFRRFPQLDINFEEDLTIIIGNNGQGKTSILYAIAKTLSWFTANILKEDSSGQRLNEYSDIRNDSDNNFSDVSSNFFFGKGLKNISIRLSRSTLGASERRESIIKPAKEVADIWRIINERRMVNLPIFALYSVERSHPFSKPAKESIEKREDRFDAYNHALTGAGRFDHFVEWFIYLHKRAEAQGASAIELLEEQVNHLKQSVENGLTSMVPLLEETQKKLLTAQMRKESLQSVNMLTETAQMDIVSRAITTVVPSISRIWVETASGADIIKVTNDLQDVTIEQLSDGQRVFLALVADLARRMIMLNPLLKNPLEGRGIVLIDEIELHLHPKWQQEVIIVLRTVFPNIQFVITTHSPIVLSTTEIRCIREFKQNSESGELFLDSPPIQTKGSENSDILEQVMGVLSTPPNIAESYLVSNFEKSIIDDSEELSAESRRLYNKIISHFGQHSSELKKADSLIRLHRMKNKINKAKREKDS</sequence>
<dbReference type="InterPro" id="IPR003959">
    <property type="entry name" value="ATPase_AAA_core"/>
</dbReference>
<dbReference type="GO" id="GO:0000731">
    <property type="term" value="P:DNA synthesis involved in DNA repair"/>
    <property type="evidence" value="ECO:0007669"/>
    <property type="project" value="TreeGrafter"/>
</dbReference>
<organism evidence="2 3">
    <name type="scientific">Ligilactobacillus acidipiscis</name>
    <dbReference type="NCBI Taxonomy" id="89059"/>
    <lineage>
        <taxon>Bacteria</taxon>
        <taxon>Bacillati</taxon>
        <taxon>Bacillota</taxon>
        <taxon>Bacilli</taxon>
        <taxon>Lactobacillales</taxon>
        <taxon>Lactobacillaceae</taxon>
        <taxon>Ligilactobacillus</taxon>
    </lineage>
</organism>
<dbReference type="Proteomes" id="UP000707535">
    <property type="component" value="Unassembled WGS sequence"/>
</dbReference>
<dbReference type="CDD" id="cd00267">
    <property type="entry name" value="ABC_ATPase"/>
    <property type="match status" value="1"/>
</dbReference>
<accession>A0A921F998</accession>
<evidence type="ECO:0000313" key="3">
    <source>
        <dbReference type="Proteomes" id="UP000707535"/>
    </source>
</evidence>
<gene>
    <name evidence="2" type="ORF">K8V00_08745</name>
</gene>
<comment type="caution">
    <text evidence="2">The sequence shown here is derived from an EMBL/GenBank/DDBJ whole genome shotgun (WGS) entry which is preliminary data.</text>
</comment>
<dbReference type="InterPro" id="IPR053498">
    <property type="entry name" value="Retron_ATPase"/>
</dbReference>
<proteinExistence type="predicted"/>
<dbReference type="InterPro" id="IPR027417">
    <property type="entry name" value="P-loop_NTPase"/>
</dbReference>
<name>A0A921F998_9LACO</name>